<dbReference type="GO" id="GO:0018785">
    <property type="term" value="F:haloacetate dehalogenase activity"/>
    <property type="evidence" value="ECO:0007669"/>
    <property type="project" value="UniProtKB-EC"/>
</dbReference>
<dbReference type="AlphaFoldDB" id="E6PQJ7"/>
<evidence type="ECO:0000259" key="1">
    <source>
        <dbReference type="Pfam" id="PF00561"/>
    </source>
</evidence>
<proteinExistence type="predicted"/>
<dbReference type="SUPFAM" id="SSF53474">
    <property type="entry name" value="alpha/beta-Hydrolases"/>
    <property type="match status" value="1"/>
</dbReference>
<keyword evidence="2" id="KW-0378">Hydrolase</keyword>
<dbReference type="InterPro" id="IPR000073">
    <property type="entry name" value="AB_hydrolase_1"/>
</dbReference>
<dbReference type="Pfam" id="PF00561">
    <property type="entry name" value="Abhydrolase_1"/>
    <property type="match status" value="1"/>
</dbReference>
<reference evidence="2" key="1">
    <citation type="submission" date="2009-10" db="EMBL/GenBank/DDBJ databases">
        <title>Diversity of trophic interactions inside an arsenic-rich microbial ecosystem.</title>
        <authorList>
            <person name="Bertin P.N."/>
            <person name="Heinrich-Salmeron A."/>
            <person name="Pelletier E."/>
            <person name="Goulhen-Chollet F."/>
            <person name="Arsene-Ploetze F."/>
            <person name="Gallien S."/>
            <person name="Calteau A."/>
            <person name="Vallenet D."/>
            <person name="Casiot C."/>
            <person name="Chane-Woon-Ming B."/>
            <person name="Giloteaux L."/>
            <person name="Barakat M."/>
            <person name="Bonnefoy V."/>
            <person name="Bruneel O."/>
            <person name="Chandler M."/>
            <person name="Cleiss J."/>
            <person name="Duran R."/>
            <person name="Elbaz-Poulichet F."/>
            <person name="Fonknechten N."/>
            <person name="Lauga B."/>
            <person name="Mornico D."/>
            <person name="Ortet P."/>
            <person name="Schaeffer C."/>
            <person name="Siguier P."/>
            <person name="Alexander Thil Smith A."/>
            <person name="Van Dorsselaer A."/>
            <person name="Weissenbach J."/>
            <person name="Medigue C."/>
            <person name="Le Paslier D."/>
        </authorList>
    </citation>
    <scope>NUCLEOTIDE SEQUENCE</scope>
</reference>
<dbReference type="EC" id="3.8.1.3" evidence="2"/>
<dbReference type="PANTHER" id="PTHR43329">
    <property type="entry name" value="EPOXIDE HYDROLASE"/>
    <property type="match status" value="1"/>
</dbReference>
<comment type="caution">
    <text evidence="2">The sequence shown here is derived from an EMBL/GenBank/DDBJ whole genome shotgun (WGS) entry which is preliminary data.</text>
</comment>
<dbReference type="InterPro" id="IPR029058">
    <property type="entry name" value="AB_hydrolase_fold"/>
</dbReference>
<protein>
    <submittedName>
        <fullName evidence="2">Putative Haloacetate dehalogenase</fullName>
        <ecNumber evidence="2">3.8.1.3</ecNumber>
    </submittedName>
</protein>
<sequence length="291" mass="32237">MFKNFHPIRIQAGSSSIAGHIGGSGPPLLLLHGHPQTHMIWHKIADALTAHYTVVATDLRGYGASSKPQGQADHSTYSKRAMAADQVAVMQSLGFESFFICAHDRGARVAHRLCLDSPAAIRKAILLDIAPTLAMYEQTNRTFATAYFHWFFLIQPYPFPEKLISSDPDAYIDAVMGNRSAGMTPFTPEAQGAYRSALRSEGAVHAMCEDYRASATIDLDHDRWDRQQSRRVTCPLHVLWGRQGIVGRLFDPLREWGQVAEQVSGHALDCGHYIPEEAPDALLQEIRATLC</sequence>
<name>E6PQJ7_9ZZZZ</name>
<evidence type="ECO:0000313" key="2">
    <source>
        <dbReference type="EMBL" id="CBH97202.1"/>
    </source>
</evidence>
<gene>
    <name evidence="2" type="ORF">CARN2_2674</name>
</gene>
<feature type="domain" description="AB hydrolase-1" evidence="1">
    <location>
        <begin position="26"/>
        <end position="279"/>
    </location>
</feature>
<accession>E6PQJ7</accession>
<organism evidence="2">
    <name type="scientific">mine drainage metagenome</name>
    <dbReference type="NCBI Taxonomy" id="410659"/>
    <lineage>
        <taxon>unclassified sequences</taxon>
        <taxon>metagenomes</taxon>
        <taxon>ecological metagenomes</taxon>
    </lineage>
</organism>
<dbReference type="EMBL" id="CABM01000042">
    <property type="protein sequence ID" value="CBH97202.1"/>
    <property type="molecule type" value="Genomic_DNA"/>
</dbReference>
<dbReference type="Gene3D" id="3.40.50.1820">
    <property type="entry name" value="alpha/beta hydrolase"/>
    <property type="match status" value="1"/>
</dbReference>